<keyword evidence="1" id="KW-0472">Membrane</keyword>
<feature type="transmembrane region" description="Helical" evidence="1">
    <location>
        <begin position="81"/>
        <end position="102"/>
    </location>
</feature>
<sequence length="198" mass="20851">MLAVSPLYFVLLVVTNVGVLASNGIGMFEDITRAQMDALGFGWVLVSTFYPLAFILGGVGVILCAVSLTGLPGARGWSWSAATAAALAVVLHLPIAPLRIAAMGFTEDRLGDNAAYVLWDPVGYIANYIIIASTILLCVAVFVGTAHKRAGMVIGGLTAVYLVAGLAQLPLPPFVISFLWAALGIVWLRGIRVDRPQP</sequence>
<proteinExistence type="predicted"/>
<feature type="transmembrane region" description="Helical" evidence="1">
    <location>
        <begin position="174"/>
        <end position="191"/>
    </location>
</feature>
<feature type="transmembrane region" description="Helical" evidence="1">
    <location>
        <begin position="48"/>
        <end position="69"/>
    </location>
</feature>
<name>A0A0M2GXN8_9MICO</name>
<evidence type="ECO:0000256" key="1">
    <source>
        <dbReference type="SAM" id="Phobius"/>
    </source>
</evidence>
<dbReference type="STRING" id="92835.RS81_02529"/>
<dbReference type="PATRIC" id="fig|92835.4.peg.2562"/>
<accession>A0A0M2GXN8</accession>
<dbReference type="RefSeq" id="WP_045276422.1">
    <property type="nucleotide sequence ID" value="NZ_BAAAUP010000002.1"/>
</dbReference>
<dbReference type="Proteomes" id="UP000033956">
    <property type="component" value="Unassembled WGS sequence"/>
</dbReference>
<evidence type="ECO:0000313" key="2">
    <source>
        <dbReference type="EMBL" id="KJL38734.1"/>
    </source>
</evidence>
<reference evidence="2 3" key="1">
    <citation type="submission" date="2015-02" db="EMBL/GenBank/DDBJ databases">
        <title>Draft genome sequences of ten Microbacterium spp. with emphasis on heavy metal contaminated environments.</title>
        <authorList>
            <person name="Corretto E."/>
        </authorList>
    </citation>
    <scope>NUCLEOTIDE SEQUENCE [LARGE SCALE GENOMIC DNA]</scope>
    <source>
        <strain evidence="2 3">DSM 12510</strain>
    </source>
</reference>
<dbReference type="OrthoDB" id="8988363at2"/>
<protein>
    <recommendedName>
        <fullName evidence="4">DUF4386 family protein</fullName>
    </recommendedName>
</protein>
<dbReference type="EMBL" id="JYIZ01000054">
    <property type="protein sequence ID" value="KJL38734.1"/>
    <property type="molecule type" value="Genomic_DNA"/>
</dbReference>
<comment type="caution">
    <text evidence="2">The sequence shown here is derived from an EMBL/GenBank/DDBJ whole genome shotgun (WGS) entry which is preliminary data.</text>
</comment>
<feature type="transmembrane region" description="Helical" evidence="1">
    <location>
        <begin position="122"/>
        <end position="143"/>
    </location>
</feature>
<feature type="transmembrane region" description="Helical" evidence="1">
    <location>
        <begin position="7"/>
        <end position="28"/>
    </location>
</feature>
<keyword evidence="1" id="KW-0812">Transmembrane</keyword>
<keyword evidence="3" id="KW-1185">Reference proteome</keyword>
<feature type="transmembrane region" description="Helical" evidence="1">
    <location>
        <begin position="150"/>
        <end position="168"/>
    </location>
</feature>
<organism evidence="2 3">
    <name type="scientific">Microbacterium terrae</name>
    <dbReference type="NCBI Taxonomy" id="69369"/>
    <lineage>
        <taxon>Bacteria</taxon>
        <taxon>Bacillati</taxon>
        <taxon>Actinomycetota</taxon>
        <taxon>Actinomycetes</taxon>
        <taxon>Micrococcales</taxon>
        <taxon>Microbacteriaceae</taxon>
        <taxon>Microbacterium</taxon>
    </lineage>
</organism>
<gene>
    <name evidence="2" type="ORF">RS81_02529</name>
</gene>
<dbReference type="AlphaFoldDB" id="A0A0M2GXN8"/>
<keyword evidence="1" id="KW-1133">Transmembrane helix</keyword>
<evidence type="ECO:0008006" key="4">
    <source>
        <dbReference type="Google" id="ProtNLM"/>
    </source>
</evidence>
<evidence type="ECO:0000313" key="3">
    <source>
        <dbReference type="Proteomes" id="UP000033956"/>
    </source>
</evidence>